<dbReference type="Proteomes" id="UP000572984">
    <property type="component" value="Unassembled WGS sequence"/>
</dbReference>
<accession>A0A838BMA2</accession>
<organism evidence="2 3">
    <name type="scientific">Microvirga mediterraneensis</name>
    <dbReference type="NCBI Taxonomy" id="2754695"/>
    <lineage>
        <taxon>Bacteria</taxon>
        <taxon>Pseudomonadati</taxon>
        <taxon>Pseudomonadota</taxon>
        <taxon>Alphaproteobacteria</taxon>
        <taxon>Hyphomicrobiales</taxon>
        <taxon>Methylobacteriaceae</taxon>
        <taxon>Microvirga</taxon>
    </lineage>
</organism>
<feature type="chain" id="PRO_5032685709" evidence="1">
    <location>
        <begin position="27"/>
        <end position="120"/>
    </location>
</feature>
<dbReference type="AlphaFoldDB" id="A0A838BMA2"/>
<evidence type="ECO:0000313" key="3">
    <source>
        <dbReference type="Proteomes" id="UP000572984"/>
    </source>
</evidence>
<keyword evidence="1" id="KW-0732">Signal</keyword>
<reference evidence="2 3" key="1">
    <citation type="submission" date="2020-07" db="EMBL/GenBank/DDBJ databases">
        <title>Draft genome and description of Microvirga mediterraneensis Marseille-Q2068 sp. nov.</title>
        <authorList>
            <person name="Boxberger M."/>
        </authorList>
    </citation>
    <scope>NUCLEOTIDE SEQUENCE [LARGE SCALE GENOMIC DNA]</scope>
    <source>
        <strain evidence="2 3">Marseille-Q2068</strain>
    </source>
</reference>
<gene>
    <name evidence="2" type="ORF">H0S73_08815</name>
</gene>
<evidence type="ECO:0000256" key="1">
    <source>
        <dbReference type="SAM" id="SignalP"/>
    </source>
</evidence>
<comment type="caution">
    <text evidence="2">The sequence shown here is derived from an EMBL/GenBank/DDBJ whole genome shotgun (WGS) entry which is preliminary data.</text>
</comment>
<dbReference type="RefSeq" id="WP_181051802.1">
    <property type="nucleotide sequence ID" value="NZ_JACDXJ010000001.1"/>
</dbReference>
<protein>
    <submittedName>
        <fullName evidence="2">Uncharacterized protein</fullName>
    </submittedName>
</protein>
<evidence type="ECO:0000313" key="2">
    <source>
        <dbReference type="EMBL" id="MBA1156225.1"/>
    </source>
</evidence>
<feature type="signal peptide" evidence="1">
    <location>
        <begin position="1"/>
        <end position="26"/>
    </location>
</feature>
<name>A0A838BMA2_9HYPH</name>
<sequence>MPVHRILLALVQPLLALLLIAGTAQAEPCFFEDRDRNGAVERILNLTGDVIAPLDDVAASLHAPVSGGDSDHDTGYILPTAAPVIILDQARLIRMGRVAYPNAPPSHRPCAAPPTGPPLV</sequence>
<dbReference type="EMBL" id="JACDXJ010000001">
    <property type="protein sequence ID" value="MBA1156225.1"/>
    <property type="molecule type" value="Genomic_DNA"/>
</dbReference>
<proteinExistence type="predicted"/>
<keyword evidence="3" id="KW-1185">Reference proteome</keyword>